<evidence type="ECO:0000313" key="1">
    <source>
        <dbReference type="EMBL" id="WIA17362.1"/>
    </source>
</evidence>
<dbReference type="Proteomes" id="UP001244341">
    <property type="component" value="Chromosome 8b"/>
</dbReference>
<gene>
    <name evidence="1" type="ORF">OEZ85_014224</name>
</gene>
<evidence type="ECO:0008006" key="3">
    <source>
        <dbReference type="Google" id="ProtNLM"/>
    </source>
</evidence>
<keyword evidence="2" id="KW-1185">Reference proteome</keyword>
<dbReference type="EMBL" id="CP126215">
    <property type="protein sequence ID" value="WIA17362.1"/>
    <property type="molecule type" value="Genomic_DNA"/>
</dbReference>
<accession>A0ABY8U7D3</accession>
<name>A0ABY8U7D3_TETOB</name>
<reference evidence="1 2" key="1">
    <citation type="submission" date="2023-05" db="EMBL/GenBank/DDBJ databases">
        <title>A 100% complete, gapless, phased diploid assembly of the Scenedesmus obliquus UTEX 3031 genome.</title>
        <authorList>
            <person name="Biondi T.C."/>
            <person name="Hanschen E.R."/>
            <person name="Kwon T."/>
            <person name="Eng W."/>
            <person name="Kruse C.P.S."/>
            <person name="Koehler S.I."/>
            <person name="Kunde Y."/>
            <person name="Gleasner C.D."/>
            <person name="You Mak K.T."/>
            <person name="Polle J."/>
            <person name="Hovde B.T."/>
            <person name="Starkenburg S.R."/>
        </authorList>
    </citation>
    <scope>NUCLEOTIDE SEQUENCE [LARGE SCALE GENOMIC DNA]</scope>
    <source>
        <strain evidence="1 2">DOE0152z</strain>
    </source>
</reference>
<sequence length="309" mass="31756">MEVVAFGLHRRPFLEPQLSGSLTGGSLHVVDKAAGDTARQLSGGRQTTLKTADMAGASLWRISAALLPVLLLLGSAHAAPTVRTDSSPICNSVFPACQAKCPRGQDYMFVCSAGNGPQGGPYVLCQCVAPAMPVGPKAQAASLVLANWPGSKACNDKTWMNDCTSQMSVQVDGPGVLFTPAIKNFANEACDPAPGVVIGPKGTQAAVSFPQYPIGLTSTGPDGTLTIDFSATAGDDPNGMDWSQCIVTYKIVKGTFLNPQLGLGGTAAALQQSRQQQAIAPASAAGSTRPLLLLLQLLVAAAPLLLATL</sequence>
<evidence type="ECO:0000313" key="2">
    <source>
        <dbReference type="Proteomes" id="UP001244341"/>
    </source>
</evidence>
<proteinExistence type="predicted"/>
<protein>
    <recommendedName>
        <fullName evidence="3">Pherophorin domain-containing protein</fullName>
    </recommendedName>
</protein>
<organism evidence="1 2">
    <name type="scientific">Tetradesmus obliquus</name>
    <name type="common">Green alga</name>
    <name type="synonym">Acutodesmus obliquus</name>
    <dbReference type="NCBI Taxonomy" id="3088"/>
    <lineage>
        <taxon>Eukaryota</taxon>
        <taxon>Viridiplantae</taxon>
        <taxon>Chlorophyta</taxon>
        <taxon>core chlorophytes</taxon>
        <taxon>Chlorophyceae</taxon>
        <taxon>CS clade</taxon>
        <taxon>Sphaeropleales</taxon>
        <taxon>Scenedesmaceae</taxon>
        <taxon>Tetradesmus</taxon>
    </lineage>
</organism>